<feature type="transmembrane region" description="Helical" evidence="7">
    <location>
        <begin position="293"/>
        <end position="312"/>
    </location>
</feature>
<dbReference type="Gene3D" id="1.10.3720.10">
    <property type="entry name" value="MetI-like"/>
    <property type="match status" value="1"/>
</dbReference>
<evidence type="ECO:0000256" key="3">
    <source>
        <dbReference type="ARBA" id="ARBA00022475"/>
    </source>
</evidence>
<evidence type="ECO:0000256" key="8">
    <source>
        <dbReference type="SAM" id="MobiDB-lite"/>
    </source>
</evidence>
<dbReference type="CDD" id="cd06261">
    <property type="entry name" value="TM_PBP2"/>
    <property type="match status" value="1"/>
</dbReference>
<dbReference type="InterPro" id="IPR035906">
    <property type="entry name" value="MetI-like_sf"/>
</dbReference>
<feature type="transmembrane region" description="Helical" evidence="7">
    <location>
        <begin position="38"/>
        <end position="60"/>
    </location>
</feature>
<dbReference type="PROSITE" id="PS50928">
    <property type="entry name" value="ABC_TM1"/>
    <property type="match status" value="1"/>
</dbReference>
<feature type="transmembrane region" description="Helical" evidence="7">
    <location>
        <begin position="230"/>
        <end position="255"/>
    </location>
</feature>
<feature type="region of interest" description="Disordered" evidence="8">
    <location>
        <begin position="1"/>
        <end position="29"/>
    </location>
</feature>
<name>A0ABW6WWK5_9ACTN</name>
<evidence type="ECO:0000256" key="2">
    <source>
        <dbReference type="ARBA" id="ARBA00022448"/>
    </source>
</evidence>
<dbReference type="SUPFAM" id="SSF161098">
    <property type="entry name" value="MetI-like"/>
    <property type="match status" value="1"/>
</dbReference>
<feature type="transmembrane region" description="Helical" evidence="7">
    <location>
        <begin position="131"/>
        <end position="155"/>
    </location>
</feature>
<organism evidence="10 11">
    <name type="scientific">Paractinoplanes globisporus</name>
    <dbReference type="NCBI Taxonomy" id="113565"/>
    <lineage>
        <taxon>Bacteria</taxon>
        <taxon>Bacillati</taxon>
        <taxon>Actinomycetota</taxon>
        <taxon>Actinomycetes</taxon>
        <taxon>Micromonosporales</taxon>
        <taxon>Micromonosporaceae</taxon>
        <taxon>Paractinoplanes</taxon>
    </lineage>
</organism>
<accession>A0ABW6WWK5</accession>
<keyword evidence="11" id="KW-1185">Reference proteome</keyword>
<evidence type="ECO:0000256" key="5">
    <source>
        <dbReference type="ARBA" id="ARBA00022989"/>
    </source>
</evidence>
<keyword evidence="5 7" id="KW-1133">Transmembrane helix</keyword>
<evidence type="ECO:0000259" key="9">
    <source>
        <dbReference type="PROSITE" id="PS50928"/>
    </source>
</evidence>
<dbReference type="EMBL" id="JBIAZU010000012">
    <property type="protein sequence ID" value="MFF5297545.1"/>
    <property type="molecule type" value="Genomic_DNA"/>
</dbReference>
<gene>
    <name evidence="10" type="ORF">ACFY35_49630</name>
</gene>
<feature type="domain" description="ABC transmembrane type-1" evidence="9">
    <location>
        <begin position="102"/>
        <end position="311"/>
    </location>
</feature>
<dbReference type="InterPro" id="IPR000515">
    <property type="entry name" value="MetI-like"/>
</dbReference>
<evidence type="ECO:0000313" key="10">
    <source>
        <dbReference type="EMBL" id="MFF5297545.1"/>
    </source>
</evidence>
<reference evidence="10 11" key="1">
    <citation type="submission" date="2024-10" db="EMBL/GenBank/DDBJ databases">
        <title>The Natural Products Discovery Center: Release of the First 8490 Sequenced Strains for Exploring Actinobacteria Biosynthetic Diversity.</title>
        <authorList>
            <person name="Kalkreuter E."/>
            <person name="Kautsar S.A."/>
            <person name="Yang D."/>
            <person name="Bader C.D."/>
            <person name="Teijaro C.N."/>
            <person name="Fluegel L."/>
            <person name="Davis C.M."/>
            <person name="Simpson J.R."/>
            <person name="Lauterbach L."/>
            <person name="Steele A.D."/>
            <person name="Gui C."/>
            <person name="Meng S."/>
            <person name="Li G."/>
            <person name="Viehrig K."/>
            <person name="Ye F."/>
            <person name="Su P."/>
            <person name="Kiefer A.F."/>
            <person name="Nichols A."/>
            <person name="Cepeda A.J."/>
            <person name="Yan W."/>
            <person name="Fan B."/>
            <person name="Jiang Y."/>
            <person name="Adhikari A."/>
            <person name="Zheng C.-J."/>
            <person name="Schuster L."/>
            <person name="Cowan T.M."/>
            <person name="Smanski M.J."/>
            <person name="Chevrette M.G."/>
            <person name="De Carvalho L.P.S."/>
            <person name="Shen B."/>
        </authorList>
    </citation>
    <scope>NUCLEOTIDE SEQUENCE [LARGE SCALE GENOMIC DNA]</scope>
    <source>
        <strain evidence="10 11">NPDC000087</strain>
    </source>
</reference>
<evidence type="ECO:0000256" key="6">
    <source>
        <dbReference type="ARBA" id="ARBA00023136"/>
    </source>
</evidence>
<dbReference type="Proteomes" id="UP001602245">
    <property type="component" value="Unassembled WGS sequence"/>
</dbReference>
<feature type="transmembrane region" description="Helical" evidence="7">
    <location>
        <begin position="184"/>
        <end position="209"/>
    </location>
</feature>
<dbReference type="PANTHER" id="PTHR30193:SF41">
    <property type="entry name" value="DIACETYLCHITOBIOSE UPTAKE SYSTEM PERMEASE PROTEIN NGCF"/>
    <property type="match status" value="1"/>
</dbReference>
<dbReference type="InterPro" id="IPR051393">
    <property type="entry name" value="ABC_transporter_permease"/>
</dbReference>
<keyword evidence="3" id="KW-1003">Cell membrane</keyword>
<dbReference type="RefSeq" id="WP_211216687.1">
    <property type="nucleotide sequence ID" value="NZ_JBIAZU010000012.1"/>
</dbReference>
<keyword evidence="6 7" id="KW-0472">Membrane</keyword>
<evidence type="ECO:0000256" key="7">
    <source>
        <dbReference type="RuleBase" id="RU363032"/>
    </source>
</evidence>
<sequence>MVDTVLARKETAPARSQARPATAGLRPGGRRGRLTPRFIGYAYLLPAFAVYAVFLLVPFAHSFYLSFFSWDGITDKKYVGLANYTDALRSAEVRGAFTHAFVLIAFYAFLTTAIALVLVGIIGGMRIRGLVVLRTILFLPYVIAPVVTGVTWRWLLSPDGPVNGAFRAVGLGSWARPWLGDFDWALPSVGVMGTWMLYGLVMVLLLAAVQRISPELYEAARLDGAGPVREFLAVTLPGVRNEIVVVLVLAVTAALRNFDLIYATTQGGPGTTTQVPSWMVYRQAFFVGDLGKASALGVLLTALIMILSLIILRPWKRS</sequence>
<evidence type="ECO:0000313" key="11">
    <source>
        <dbReference type="Proteomes" id="UP001602245"/>
    </source>
</evidence>
<feature type="transmembrane region" description="Helical" evidence="7">
    <location>
        <begin position="96"/>
        <end position="119"/>
    </location>
</feature>
<protein>
    <submittedName>
        <fullName evidence="10">Carbohydrate ABC transporter permease</fullName>
    </submittedName>
</protein>
<dbReference type="PANTHER" id="PTHR30193">
    <property type="entry name" value="ABC TRANSPORTER PERMEASE PROTEIN"/>
    <property type="match status" value="1"/>
</dbReference>
<proteinExistence type="inferred from homology"/>
<keyword evidence="4 7" id="KW-0812">Transmembrane</keyword>
<evidence type="ECO:0000256" key="1">
    <source>
        <dbReference type="ARBA" id="ARBA00004651"/>
    </source>
</evidence>
<evidence type="ECO:0000256" key="4">
    <source>
        <dbReference type="ARBA" id="ARBA00022692"/>
    </source>
</evidence>
<comment type="similarity">
    <text evidence="7">Belongs to the binding-protein-dependent transport system permease family.</text>
</comment>
<keyword evidence="2 7" id="KW-0813">Transport</keyword>
<dbReference type="Pfam" id="PF00528">
    <property type="entry name" value="BPD_transp_1"/>
    <property type="match status" value="1"/>
</dbReference>
<comment type="subcellular location">
    <subcellularLocation>
        <location evidence="1 7">Cell membrane</location>
        <topology evidence="1 7">Multi-pass membrane protein</topology>
    </subcellularLocation>
</comment>
<feature type="compositionally biased region" description="Basic and acidic residues" evidence="8">
    <location>
        <begin position="1"/>
        <end position="12"/>
    </location>
</feature>
<comment type="caution">
    <text evidence="10">The sequence shown here is derived from an EMBL/GenBank/DDBJ whole genome shotgun (WGS) entry which is preliminary data.</text>
</comment>